<feature type="signal peptide" evidence="2">
    <location>
        <begin position="1"/>
        <end position="29"/>
    </location>
</feature>
<reference evidence="3 4" key="1">
    <citation type="submission" date="2023-04" db="EMBL/GenBank/DDBJ databases">
        <title>Clostridium tannerae sp. nov., isolated from the fecal material of an alpaca.</title>
        <authorList>
            <person name="Miller S."/>
            <person name="Hendry M."/>
            <person name="King J."/>
            <person name="Sankaranarayanan K."/>
            <person name="Lawson P.A."/>
        </authorList>
    </citation>
    <scope>NUCLEOTIDE SEQUENCE [LARGE SCALE GENOMIC DNA]</scope>
    <source>
        <strain evidence="3 4">A1-XYC3</strain>
    </source>
</reference>
<proteinExistence type="predicted"/>
<evidence type="ECO:0000313" key="4">
    <source>
        <dbReference type="Proteomes" id="UP001281656"/>
    </source>
</evidence>
<gene>
    <name evidence="3" type="ORF">P8V03_15600</name>
</gene>
<dbReference type="RefSeq" id="WP_318798887.1">
    <property type="nucleotide sequence ID" value="NZ_JARUJP010000023.1"/>
</dbReference>
<dbReference type="EMBL" id="JARUJP010000023">
    <property type="protein sequence ID" value="MDW8802572.1"/>
    <property type="molecule type" value="Genomic_DNA"/>
</dbReference>
<dbReference type="InterPro" id="IPR014755">
    <property type="entry name" value="Cu-Rt/internalin_Ig-like"/>
</dbReference>
<accession>A0ABU4JWT5</accession>
<sequence>MNNKKQVAVLSTAALSAMFIGAASTNVQAADRDMTNLTKNVQYLAEKYRLDPAEFNKLLIDLTDSDVFSYEYKNAKLDFTKLDSFIGEQKKAGKTITQALDLAKDKPELIVTPVGTELKVDSVSAITKTQVKVVLSTEVDSVAASNFKIEGGNVTAATLASDKKSVTLAVSGLEYSKDYTLSVTGVLVDGKESNFGTKTFKTPAVTDLWDLQVSSSDESIVADGADNTVVTFKLMDKVTKTVDTEANDIVLDLNTTYGTLAAKRVTVQKGVATVILTSEFSNTDISAKIDAQIIEASGDYKDLINNVAGTGSVSFKTATTQNVETVTLVSAEANQADRITLFFDKEVSLKHFVKTNDKGELLYTVGAKTDYVAKDLEKTSAEVISHTLKLNDTIKINQGSNYNFVVKGFKTVAGNSKAIEVILDKTTVLKDNADVAVVVNTVNSLNKVTNSSAQFKLTDARKPEATSVTVQGLNELKVKFSEAIADSAFKIDGRFDGVKKGLENSQSKFTYKFGEFNAATQIDDRDLATIELLAAYDEDGIADNLDTNKTIAGYFAQGNHTLQISSMKDFAYATDLNNMGTTQNLGFAVAEDKAQPTAKISVESPEQFRITFDKKIAENLTTLVNGTDIKLQKLNSNGEYADVDTTATDTSITDVKDKFNYGTDFQVTKVSASEYTVELKRDWTKIYDTTHTNKNYYNDKYRFVIGKGKITNVSNGLKNEEIKLDLNYAGSALNTPDVTSPVISAIERVKSDSNNFYVTMSEPVKLVVTDTVKDSATGTLAQGQTQLPNTTAQFIGKDKNGKTVTFDAHVVSYADENAADKVIEIEWTGATNPQTVVDAGGSENWTLVVRSLSDDIGNTAASATKEFKIEKSAATASPFKVAKDGQGAYKVIGTLNTTADDKIEITFTEGVSLTGVSDATNPAQYTINGKTAPAGTSIEVKDLDTNIDNGFEKVIITLPDGTLSRGADKSNVIAINKNLVSYDGSVLEGEHEFIVRVLENDNQAPTASDFVIGGTNVADVHGQVNGDTITFNVQADKTYSTGSVTLTDDVSEKVDVTVTLGTGSVTVPVEVGQIEALPTGFGLGAPGKTGAQLQALGNKTVVLADDAGNSRTYTIKFTAQPAQV</sequence>
<dbReference type="Gene3D" id="2.60.40.1220">
    <property type="match status" value="1"/>
</dbReference>
<feature type="chain" id="PRO_5045491490" description="SbsA Ig-like domain-containing protein" evidence="2">
    <location>
        <begin position="30"/>
        <end position="1124"/>
    </location>
</feature>
<dbReference type="Proteomes" id="UP001281656">
    <property type="component" value="Unassembled WGS sequence"/>
</dbReference>
<organism evidence="3 4">
    <name type="scientific">Clostridium tanneri</name>
    <dbReference type="NCBI Taxonomy" id="3037988"/>
    <lineage>
        <taxon>Bacteria</taxon>
        <taxon>Bacillati</taxon>
        <taxon>Bacillota</taxon>
        <taxon>Clostridia</taxon>
        <taxon>Eubacteriales</taxon>
        <taxon>Clostridiaceae</taxon>
        <taxon>Clostridium</taxon>
    </lineage>
</organism>
<protein>
    <recommendedName>
        <fullName evidence="5">SbsA Ig-like domain-containing protein</fullName>
    </recommendedName>
</protein>
<evidence type="ECO:0000256" key="1">
    <source>
        <dbReference type="ARBA" id="ARBA00022729"/>
    </source>
</evidence>
<evidence type="ECO:0000313" key="3">
    <source>
        <dbReference type="EMBL" id="MDW8802572.1"/>
    </source>
</evidence>
<evidence type="ECO:0008006" key="5">
    <source>
        <dbReference type="Google" id="ProtNLM"/>
    </source>
</evidence>
<keyword evidence="4" id="KW-1185">Reference proteome</keyword>
<keyword evidence="1 2" id="KW-0732">Signal</keyword>
<comment type="caution">
    <text evidence="3">The sequence shown here is derived from an EMBL/GenBank/DDBJ whole genome shotgun (WGS) entry which is preliminary data.</text>
</comment>
<name>A0ABU4JWT5_9CLOT</name>
<evidence type="ECO:0000256" key="2">
    <source>
        <dbReference type="SAM" id="SignalP"/>
    </source>
</evidence>